<accession>A0A2U2RPS1</accession>
<keyword evidence="2" id="KW-1133">Transmembrane helix</keyword>
<keyword evidence="4" id="KW-1185">Reference proteome</keyword>
<feature type="compositionally biased region" description="Basic and acidic residues" evidence="1">
    <location>
        <begin position="1"/>
        <end position="12"/>
    </location>
</feature>
<protein>
    <submittedName>
        <fullName evidence="3">DUF4245 domain-containing protein</fullName>
    </submittedName>
</protein>
<evidence type="ECO:0000256" key="2">
    <source>
        <dbReference type="SAM" id="Phobius"/>
    </source>
</evidence>
<dbReference type="RefSeq" id="WP_109274741.1">
    <property type="nucleotide sequence ID" value="NZ_QFKX01000001.1"/>
</dbReference>
<dbReference type="OrthoDB" id="4792940at2"/>
<keyword evidence="2" id="KW-0812">Transmembrane</keyword>
<sequence length="214" mass="22304">MATSEDPHEATAAREPAAAPTGQRKRSPYAMSKGDASARNIAWALGLTLGCVGLAGVIFFGVGRTVDREVPETSRLDVGASAQRAQEQAPFTVAEPALGKDWAPRAADYEAGERPTWTLRYTAPSNSLVTLVESEEVSAADLSTAMPGARTDGETTIEGVECQKLSADGEQSGISCQDEDWGLIIHGKTDEKELASAAKAAIGSIQDGAAGAKR</sequence>
<evidence type="ECO:0000313" key="3">
    <source>
        <dbReference type="EMBL" id="PWH07856.1"/>
    </source>
</evidence>
<comment type="caution">
    <text evidence="3">The sequence shown here is derived from an EMBL/GenBank/DDBJ whole genome shotgun (WGS) entry which is preliminary data.</text>
</comment>
<proteinExistence type="predicted"/>
<dbReference type="Pfam" id="PF14030">
    <property type="entry name" value="DUF4245"/>
    <property type="match status" value="1"/>
</dbReference>
<reference evidence="3 4" key="1">
    <citation type="submission" date="2018-05" db="EMBL/GenBank/DDBJ databases">
        <title>Brachybacterium sp. M1HQ-2T, whole genome shotgun sequence.</title>
        <authorList>
            <person name="Tuo L."/>
        </authorList>
    </citation>
    <scope>NUCLEOTIDE SEQUENCE [LARGE SCALE GENOMIC DNA]</scope>
    <source>
        <strain evidence="3 4">M1HQ-2</strain>
    </source>
</reference>
<dbReference type="AlphaFoldDB" id="A0A2U2RPS1"/>
<feature type="transmembrane region" description="Helical" evidence="2">
    <location>
        <begin position="41"/>
        <end position="62"/>
    </location>
</feature>
<evidence type="ECO:0000256" key="1">
    <source>
        <dbReference type="SAM" id="MobiDB-lite"/>
    </source>
</evidence>
<feature type="region of interest" description="Disordered" evidence="1">
    <location>
        <begin position="1"/>
        <end position="31"/>
    </location>
</feature>
<name>A0A2U2RPS1_9MICO</name>
<dbReference type="EMBL" id="QFKX01000001">
    <property type="protein sequence ID" value="PWH07856.1"/>
    <property type="molecule type" value="Genomic_DNA"/>
</dbReference>
<dbReference type="Proteomes" id="UP000245590">
    <property type="component" value="Unassembled WGS sequence"/>
</dbReference>
<evidence type="ECO:0000313" key="4">
    <source>
        <dbReference type="Proteomes" id="UP000245590"/>
    </source>
</evidence>
<keyword evidence="2" id="KW-0472">Membrane</keyword>
<organism evidence="3 4">
    <name type="scientific">Brachybacterium endophyticum</name>
    <dbReference type="NCBI Taxonomy" id="2182385"/>
    <lineage>
        <taxon>Bacteria</taxon>
        <taxon>Bacillati</taxon>
        <taxon>Actinomycetota</taxon>
        <taxon>Actinomycetes</taxon>
        <taxon>Micrococcales</taxon>
        <taxon>Dermabacteraceae</taxon>
        <taxon>Brachybacterium</taxon>
    </lineage>
</organism>
<gene>
    <name evidence="3" type="ORF">DEO23_04425</name>
</gene>
<dbReference type="InterPro" id="IPR025339">
    <property type="entry name" value="DUF4245"/>
</dbReference>